<comment type="subcellular location">
    <subcellularLocation>
        <location evidence="1">Membrane</location>
        <topology evidence="1">Multi-pass membrane protein</topology>
    </subcellularLocation>
</comment>
<gene>
    <name evidence="10" type="ORF">PgNI_01032</name>
</gene>
<evidence type="ECO:0000256" key="2">
    <source>
        <dbReference type="ARBA" id="ARBA00022692"/>
    </source>
</evidence>
<organism evidence="9 10">
    <name type="scientific">Pyricularia grisea</name>
    <name type="common">Crabgrass-specific blast fungus</name>
    <name type="synonym">Magnaporthe grisea</name>
    <dbReference type="NCBI Taxonomy" id="148305"/>
    <lineage>
        <taxon>Eukaryota</taxon>
        <taxon>Fungi</taxon>
        <taxon>Dikarya</taxon>
        <taxon>Ascomycota</taxon>
        <taxon>Pezizomycotina</taxon>
        <taxon>Sordariomycetes</taxon>
        <taxon>Sordariomycetidae</taxon>
        <taxon>Magnaporthales</taxon>
        <taxon>Pyriculariaceae</taxon>
        <taxon>Pyricularia</taxon>
    </lineage>
</organism>
<evidence type="ECO:0000256" key="3">
    <source>
        <dbReference type="ARBA" id="ARBA00022989"/>
    </source>
</evidence>
<protein>
    <recommendedName>
        <fullName evidence="8">Rhodopsin domain-containing protein</fullName>
    </recommendedName>
</protein>
<evidence type="ECO:0000313" key="10">
    <source>
        <dbReference type="RefSeq" id="XP_030987837.1"/>
    </source>
</evidence>
<keyword evidence="4 7" id="KW-0472">Membrane</keyword>
<keyword evidence="2 7" id="KW-0812">Transmembrane</keyword>
<reference evidence="10" key="1">
    <citation type="journal article" date="2019" name="Mol. Biol. Evol.">
        <title>Blast fungal genomes show frequent chromosomal changes, gene gains and losses, and effector gene turnover.</title>
        <authorList>
            <person name="Gomez Luciano L.B."/>
            <person name="Jason Tsai I."/>
            <person name="Chuma I."/>
            <person name="Tosa Y."/>
            <person name="Chen Y.H."/>
            <person name="Li J.Y."/>
            <person name="Li M.Y."/>
            <person name="Jade Lu M.Y."/>
            <person name="Nakayashiki H."/>
            <person name="Li W.H."/>
        </authorList>
    </citation>
    <scope>NUCLEOTIDE SEQUENCE</scope>
    <source>
        <strain evidence="10">NI907</strain>
    </source>
</reference>
<feature type="domain" description="Rhodopsin" evidence="8">
    <location>
        <begin position="30"/>
        <end position="267"/>
    </location>
</feature>
<feature type="transmembrane region" description="Helical" evidence="7">
    <location>
        <begin position="17"/>
        <end position="36"/>
    </location>
</feature>
<dbReference type="KEGG" id="pgri:PgNI_01032"/>
<feature type="region of interest" description="Disordered" evidence="6">
    <location>
        <begin position="369"/>
        <end position="400"/>
    </location>
</feature>
<keyword evidence="3 7" id="KW-1133">Transmembrane helix</keyword>
<dbReference type="GO" id="GO:0016020">
    <property type="term" value="C:membrane"/>
    <property type="evidence" value="ECO:0007669"/>
    <property type="project" value="UniProtKB-SubCell"/>
</dbReference>
<dbReference type="PANTHER" id="PTHR33048">
    <property type="entry name" value="PTH11-LIKE INTEGRAL MEMBRANE PROTEIN (AFU_ORTHOLOGUE AFUA_5G11245)"/>
    <property type="match status" value="1"/>
</dbReference>
<dbReference type="InterPro" id="IPR049326">
    <property type="entry name" value="Rhodopsin_dom_fungi"/>
</dbReference>
<feature type="transmembrane region" description="Helical" evidence="7">
    <location>
        <begin position="213"/>
        <end position="232"/>
    </location>
</feature>
<name>A0A6P8BL74_PYRGI</name>
<evidence type="ECO:0000256" key="5">
    <source>
        <dbReference type="ARBA" id="ARBA00038359"/>
    </source>
</evidence>
<evidence type="ECO:0000256" key="7">
    <source>
        <dbReference type="SAM" id="Phobius"/>
    </source>
</evidence>
<evidence type="ECO:0000313" key="9">
    <source>
        <dbReference type="Proteomes" id="UP000515153"/>
    </source>
</evidence>
<dbReference type="AlphaFoldDB" id="A0A6P8BL74"/>
<dbReference type="PANTHER" id="PTHR33048:SF149">
    <property type="entry name" value="UBID FAMILY DECARBOXYLASE"/>
    <property type="match status" value="1"/>
</dbReference>
<feature type="transmembrane region" description="Helical" evidence="7">
    <location>
        <begin position="244"/>
        <end position="268"/>
    </location>
</feature>
<evidence type="ECO:0000259" key="8">
    <source>
        <dbReference type="Pfam" id="PF20684"/>
    </source>
</evidence>
<evidence type="ECO:0000256" key="6">
    <source>
        <dbReference type="SAM" id="MobiDB-lite"/>
    </source>
</evidence>
<keyword evidence="9" id="KW-1185">Reference proteome</keyword>
<evidence type="ECO:0000256" key="1">
    <source>
        <dbReference type="ARBA" id="ARBA00004141"/>
    </source>
</evidence>
<proteinExistence type="inferred from homology"/>
<sequence>MGAADDDFADRIKVQGWSMYAVALVFIGLRMYASITKLGWRHLRLDDILMVPALALYTGLIVGLNAVARGGSIPYPPDAAGPLTDDDIQLRIIGSKIAIVNEQCMLNLLYILKCCMLVLYTRLTLGTNSQRLVRMLSVYVALCWMSTQVTFFSHCRPFSDMYTFPPSSRNCATFEHYEVVQGVLNITSDFLMLCVPIPLVIRVHMPWRQKAMLLVVFSTGKFVIIAAILTKYEDLTTDWNPQYIIWYIVETSAAVYVANMPIIWPLLLQWGHGLGQKSKLMRESDEPVLGAPAFAMPVFGGSAGGLDGAESFVGSAEGRNPVNRRHSDEESEIDIHAALESIPEFLPPPQRSYIAPKRCLGGISTPVLASESRREGGSGNGTGAMGTRTDFSRWPKLASK</sequence>
<reference evidence="10" key="3">
    <citation type="submission" date="2025-08" db="UniProtKB">
        <authorList>
            <consortium name="RefSeq"/>
        </authorList>
    </citation>
    <scope>IDENTIFICATION</scope>
    <source>
        <strain evidence="10">NI907</strain>
    </source>
</reference>
<dbReference type="RefSeq" id="XP_030987837.1">
    <property type="nucleotide sequence ID" value="XM_031121109.1"/>
</dbReference>
<accession>A0A6P8BL74</accession>
<reference evidence="10" key="2">
    <citation type="submission" date="2019-10" db="EMBL/GenBank/DDBJ databases">
        <authorList>
            <consortium name="NCBI Genome Project"/>
        </authorList>
    </citation>
    <scope>NUCLEOTIDE SEQUENCE</scope>
    <source>
        <strain evidence="10">NI907</strain>
    </source>
</reference>
<evidence type="ECO:0000256" key="4">
    <source>
        <dbReference type="ARBA" id="ARBA00023136"/>
    </source>
</evidence>
<dbReference type="InterPro" id="IPR052337">
    <property type="entry name" value="SAT4-like"/>
</dbReference>
<feature type="transmembrane region" description="Helical" evidence="7">
    <location>
        <begin position="179"/>
        <end position="201"/>
    </location>
</feature>
<feature type="transmembrane region" description="Helical" evidence="7">
    <location>
        <begin position="137"/>
        <end position="159"/>
    </location>
</feature>
<dbReference type="Pfam" id="PF20684">
    <property type="entry name" value="Fung_rhodopsin"/>
    <property type="match status" value="1"/>
</dbReference>
<feature type="transmembrane region" description="Helical" evidence="7">
    <location>
        <begin position="48"/>
        <end position="68"/>
    </location>
</feature>
<comment type="similarity">
    <text evidence="5">Belongs to the SAT4 family.</text>
</comment>
<dbReference type="GeneID" id="41956023"/>
<dbReference type="Proteomes" id="UP000515153">
    <property type="component" value="Unplaced"/>
</dbReference>